<sequence>MDGEYSFSFRAMNTEVQVKGDAPWNSSWSRKLKECFFAFESICSRFLNFNELAMVNRAPIGAKIKVSPILFDVLKEAIRYAEMTDYYFNPLMARRMERMGYDRSFDQITDVGSTIDNDIGKGDCNSFQFDHHASAIVKQTSEKVDLGGIGKGWVVDRGARLMRQAGVVNGILNAGGDLTVWGNQEKVIGIADPEKEERDIAQFYFLQGCMATSNKKHRSWKQGSFVRHHLLDGQTGLQAESDVIQATVFAKSTAESEVIAKVLCILSFHEGILWMLEHFPHAAAVIIDENGKVKVSATIKRYTKKMMF</sequence>
<dbReference type="AlphaFoldDB" id="A0AA91VAT1"/>
<gene>
    <name evidence="11" type="ORF">CON65_18500</name>
</gene>
<evidence type="ECO:0000256" key="1">
    <source>
        <dbReference type="ARBA" id="ARBA00001946"/>
    </source>
</evidence>
<dbReference type="RefSeq" id="WP_097899007.1">
    <property type="nucleotide sequence ID" value="NZ_NVOR01000073.1"/>
</dbReference>
<dbReference type="EMBL" id="NVOR01000073">
    <property type="protein sequence ID" value="PED81213.1"/>
    <property type="molecule type" value="Genomic_DNA"/>
</dbReference>
<evidence type="ECO:0000256" key="8">
    <source>
        <dbReference type="ARBA" id="ARBA00022842"/>
    </source>
</evidence>
<dbReference type="InterPro" id="IPR003374">
    <property type="entry name" value="ApbE-like_sf"/>
</dbReference>
<keyword evidence="8" id="KW-0460">Magnesium</keyword>
<keyword evidence="6" id="KW-0479">Metal-binding</keyword>
<comment type="caution">
    <text evidence="11">The sequence shown here is derived from an EMBL/GenBank/DDBJ whole genome shotgun (WGS) entry which is preliminary data.</text>
</comment>
<keyword evidence="4" id="KW-0285">Flavoprotein</keyword>
<dbReference type="EC" id="2.7.1.180" evidence="2"/>
<dbReference type="Gene3D" id="3.10.520.10">
    <property type="entry name" value="ApbE-like domains"/>
    <property type="match status" value="1"/>
</dbReference>
<evidence type="ECO:0000256" key="5">
    <source>
        <dbReference type="ARBA" id="ARBA00022679"/>
    </source>
</evidence>
<accession>A0AA91VAT1</accession>
<evidence type="ECO:0000256" key="2">
    <source>
        <dbReference type="ARBA" id="ARBA00011955"/>
    </source>
</evidence>
<comment type="cofactor">
    <cofactor evidence="1">
        <name>Mg(2+)</name>
        <dbReference type="ChEBI" id="CHEBI:18420"/>
    </cofactor>
</comment>
<reference evidence="11 12" key="1">
    <citation type="submission" date="2017-09" db="EMBL/GenBank/DDBJ databases">
        <title>Large-scale bioinformatics analysis of Bacillus genomes uncovers conserved roles of natural products in bacterial physiology.</title>
        <authorList>
            <consortium name="Agbiome Team Llc"/>
            <person name="Bleich R.M."/>
            <person name="Grubbs K.J."/>
            <person name="Santa Maria K.C."/>
            <person name="Allen S.E."/>
            <person name="Farag S."/>
            <person name="Shank E.A."/>
            <person name="Bowers A."/>
        </authorList>
    </citation>
    <scope>NUCLEOTIDE SEQUENCE [LARGE SCALE GENOMIC DNA]</scope>
    <source>
        <strain evidence="11 12">AFS092012</strain>
    </source>
</reference>
<dbReference type="PANTHER" id="PTHR30040:SF2">
    <property type="entry name" value="FAD:PROTEIN FMN TRANSFERASE"/>
    <property type="match status" value="1"/>
</dbReference>
<dbReference type="GO" id="GO:0016740">
    <property type="term" value="F:transferase activity"/>
    <property type="evidence" value="ECO:0007669"/>
    <property type="project" value="UniProtKB-KW"/>
</dbReference>
<proteinExistence type="predicted"/>
<dbReference type="Proteomes" id="UP000221020">
    <property type="component" value="Unassembled WGS sequence"/>
</dbReference>
<dbReference type="GO" id="GO:0046872">
    <property type="term" value="F:metal ion binding"/>
    <property type="evidence" value="ECO:0007669"/>
    <property type="project" value="UniProtKB-KW"/>
</dbReference>
<organism evidence="11 12">
    <name type="scientific">Bacillus pseudomycoides</name>
    <dbReference type="NCBI Taxonomy" id="64104"/>
    <lineage>
        <taxon>Bacteria</taxon>
        <taxon>Bacillati</taxon>
        <taxon>Bacillota</taxon>
        <taxon>Bacilli</taxon>
        <taxon>Bacillales</taxon>
        <taxon>Bacillaceae</taxon>
        <taxon>Bacillus</taxon>
        <taxon>Bacillus cereus group</taxon>
    </lineage>
</organism>
<evidence type="ECO:0000256" key="3">
    <source>
        <dbReference type="ARBA" id="ARBA00016337"/>
    </source>
</evidence>
<dbReference type="PANTHER" id="PTHR30040">
    <property type="entry name" value="THIAMINE BIOSYNTHESIS LIPOPROTEIN APBE"/>
    <property type="match status" value="1"/>
</dbReference>
<dbReference type="Pfam" id="PF02424">
    <property type="entry name" value="ApbE"/>
    <property type="match status" value="1"/>
</dbReference>
<keyword evidence="5" id="KW-0808">Transferase</keyword>
<evidence type="ECO:0000256" key="7">
    <source>
        <dbReference type="ARBA" id="ARBA00022827"/>
    </source>
</evidence>
<comment type="catalytic activity">
    <reaction evidence="10">
        <text>L-threonyl-[protein] + FAD = FMN-L-threonyl-[protein] + AMP + H(+)</text>
        <dbReference type="Rhea" id="RHEA:36847"/>
        <dbReference type="Rhea" id="RHEA-COMP:11060"/>
        <dbReference type="Rhea" id="RHEA-COMP:11061"/>
        <dbReference type="ChEBI" id="CHEBI:15378"/>
        <dbReference type="ChEBI" id="CHEBI:30013"/>
        <dbReference type="ChEBI" id="CHEBI:57692"/>
        <dbReference type="ChEBI" id="CHEBI:74257"/>
        <dbReference type="ChEBI" id="CHEBI:456215"/>
        <dbReference type="EC" id="2.7.1.180"/>
    </reaction>
</comment>
<dbReference type="SUPFAM" id="SSF143631">
    <property type="entry name" value="ApbE-like"/>
    <property type="match status" value="1"/>
</dbReference>
<evidence type="ECO:0000313" key="12">
    <source>
        <dbReference type="Proteomes" id="UP000221020"/>
    </source>
</evidence>
<evidence type="ECO:0000256" key="10">
    <source>
        <dbReference type="ARBA" id="ARBA00048540"/>
    </source>
</evidence>
<evidence type="ECO:0000256" key="9">
    <source>
        <dbReference type="ARBA" id="ARBA00031306"/>
    </source>
</evidence>
<name>A0AA91VAT1_9BACI</name>
<evidence type="ECO:0000313" key="11">
    <source>
        <dbReference type="EMBL" id="PED81213.1"/>
    </source>
</evidence>
<evidence type="ECO:0000256" key="4">
    <source>
        <dbReference type="ARBA" id="ARBA00022630"/>
    </source>
</evidence>
<evidence type="ECO:0000256" key="6">
    <source>
        <dbReference type="ARBA" id="ARBA00022723"/>
    </source>
</evidence>
<keyword evidence="7" id="KW-0274">FAD</keyword>
<dbReference type="InterPro" id="IPR024932">
    <property type="entry name" value="ApbE"/>
</dbReference>
<protein>
    <recommendedName>
        <fullName evidence="3">FAD:protein FMN transferase</fullName>
        <ecNumber evidence="2">2.7.1.180</ecNumber>
    </recommendedName>
    <alternativeName>
        <fullName evidence="9">Flavin transferase</fullName>
    </alternativeName>
</protein>